<name>A0ACC2HUJ3_9PLEO</name>
<keyword evidence="2" id="KW-1185">Reference proteome</keyword>
<gene>
    <name evidence="1" type="ORF">OPT61_g9326</name>
</gene>
<comment type="caution">
    <text evidence="1">The sequence shown here is derived from an EMBL/GenBank/DDBJ whole genome shotgun (WGS) entry which is preliminary data.</text>
</comment>
<protein>
    <submittedName>
        <fullName evidence="1">Uncharacterized protein</fullName>
    </submittedName>
</protein>
<reference evidence="1" key="1">
    <citation type="submission" date="2022-11" db="EMBL/GenBank/DDBJ databases">
        <title>Genome Sequence of Boeremia exigua.</title>
        <authorList>
            <person name="Buettner E."/>
        </authorList>
    </citation>
    <scope>NUCLEOTIDE SEQUENCE</scope>
    <source>
        <strain evidence="1">CU02</strain>
    </source>
</reference>
<proteinExistence type="predicted"/>
<dbReference type="EMBL" id="JAPHNI010001083">
    <property type="protein sequence ID" value="KAJ8106759.1"/>
    <property type="molecule type" value="Genomic_DNA"/>
</dbReference>
<evidence type="ECO:0000313" key="2">
    <source>
        <dbReference type="Proteomes" id="UP001153331"/>
    </source>
</evidence>
<dbReference type="Proteomes" id="UP001153331">
    <property type="component" value="Unassembled WGS sequence"/>
</dbReference>
<sequence>MTNRSPLSNHDSIATERPDRAPCMLQISIEIHENTIGSKVAQFSPDRDVVVIIEAPRHLFRDAEQRGRPHKPPHIALGHGQPVRAASDFGRHTGDAASSDEHHRLVPLLVVKCSSYFDLETSELWPTEAVASQMQGAELLWSG</sequence>
<evidence type="ECO:0000313" key="1">
    <source>
        <dbReference type="EMBL" id="KAJ8106759.1"/>
    </source>
</evidence>
<organism evidence="1 2">
    <name type="scientific">Boeremia exigua</name>
    <dbReference type="NCBI Taxonomy" id="749465"/>
    <lineage>
        <taxon>Eukaryota</taxon>
        <taxon>Fungi</taxon>
        <taxon>Dikarya</taxon>
        <taxon>Ascomycota</taxon>
        <taxon>Pezizomycotina</taxon>
        <taxon>Dothideomycetes</taxon>
        <taxon>Pleosporomycetidae</taxon>
        <taxon>Pleosporales</taxon>
        <taxon>Pleosporineae</taxon>
        <taxon>Didymellaceae</taxon>
        <taxon>Boeremia</taxon>
    </lineage>
</organism>
<accession>A0ACC2HUJ3</accession>